<accession>A0A8J3GHR6</accession>
<proteinExistence type="predicted"/>
<dbReference type="SUPFAM" id="SSF53300">
    <property type="entry name" value="vWA-like"/>
    <property type="match status" value="1"/>
</dbReference>
<feature type="domain" description="Putative Flp pilus-assembly TadG-like N-terminal" evidence="2">
    <location>
        <begin position="11"/>
        <end position="55"/>
    </location>
</feature>
<protein>
    <recommendedName>
        <fullName evidence="2">Putative Flp pilus-assembly TadG-like N-terminal domain-containing protein</fullName>
    </recommendedName>
</protein>
<dbReference type="Proteomes" id="UP000641137">
    <property type="component" value="Unassembled WGS sequence"/>
</dbReference>
<evidence type="ECO:0000313" key="4">
    <source>
        <dbReference type="Proteomes" id="UP000641137"/>
    </source>
</evidence>
<reference evidence="3" key="1">
    <citation type="journal article" date="2014" name="Int. J. Syst. Evol. Microbiol.">
        <title>Complete genome sequence of Corynebacterium casei LMG S-19264T (=DSM 44701T), isolated from a smear-ripened cheese.</title>
        <authorList>
            <consortium name="US DOE Joint Genome Institute (JGI-PGF)"/>
            <person name="Walter F."/>
            <person name="Albersmeier A."/>
            <person name="Kalinowski J."/>
            <person name="Ruckert C."/>
        </authorList>
    </citation>
    <scope>NUCLEOTIDE SEQUENCE</scope>
    <source>
        <strain evidence="3">KCTC 42097</strain>
    </source>
</reference>
<dbReference type="Pfam" id="PF13400">
    <property type="entry name" value="Tad"/>
    <property type="match status" value="1"/>
</dbReference>
<dbReference type="Gene3D" id="3.40.50.410">
    <property type="entry name" value="von Willebrand factor, type A domain"/>
    <property type="match status" value="1"/>
</dbReference>
<evidence type="ECO:0000313" key="3">
    <source>
        <dbReference type="EMBL" id="GHC67846.1"/>
    </source>
</evidence>
<dbReference type="InterPro" id="IPR036465">
    <property type="entry name" value="vWFA_dom_sf"/>
</dbReference>
<reference evidence="3" key="2">
    <citation type="submission" date="2020-09" db="EMBL/GenBank/DDBJ databases">
        <authorList>
            <person name="Sun Q."/>
            <person name="Kim S."/>
        </authorList>
    </citation>
    <scope>NUCLEOTIDE SEQUENCE</scope>
    <source>
        <strain evidence="3">KCTC 42097</strain>
    </source>
</reference>
<gene>
    <name evidence="3" type="ORF">GCM10010136_12300</name>
</gene>
<evidence type="ECO:0000259" key="2">
    <source>
        <dbReference type="Pfam" id="PF13400"/>
    </source>
</evidence>
<organism evidence="3 4">
    <name type="scientific">Limoniibacter endophyticus</name>
    <dbReference type="NCBI Taxonomy" id="1565040"/>
    <lineage>
        <taxon>Bacteria</taxon>
        <taxon>Pseudomonadati</taxon>
        <taxon>Pseudomonadota</taxon>
        <taxon>Alphaproteobacteria</taxon>
        <taxon>Hyphomicrobiales</taxon>
        <taxon>Bartonellaceae</taxon>
        <taxon>Limoniibacter</taxon>
    </lineage>
</organism>
<feature type="region of interest" description="Disordered" evidence="1">
    <location>
        <begin position="535"/>
        <end position="555"/>
    </location>
</feature>
<dbReference type="EMBL" id="BMZO01000003">
    <property type="protein sequence ID" value="GHC67846.1"/>
    <property type="molecule type" value="Genomic_DNA"/>
</dbReference>
<keyword evidence="4" id="KW-1185">Reference proteome</keyword>
<dbReference type="InterPro" id="IPR028087">
    <property type="entry name" value="Tad_N"/>
</dbReference>
<sequence>MKSFQKNTSGSLNIIFVLICVPLLAAIAYAIDVSNMLRQREEVQTALDAASVASAKVALSMRADELDDYGQRMFQANIHSLAASEVSVKTELNPAGAAGILRVSGTFNYDPFLLGALSNLVGRSGSTPISLTSDVKLSGKVEVAMVIDNSFSMIFTGGGTSIDRIETVRRASQKTVTALALQEDTKVALVPFASTVNIGSQNRSAPWIDSSGIAPTHHENFDWAGSFPGDPATCDKCVEKIGNIWFARGKDWDTQQDKPLTRFQLFDAVSVPWGGCVEARPAPYTVGMQPAQASQDASGTIMGDPHSLFVPMFAVDEIGSGAETNDWWNKNATSGTDRERQANVERYFSGTPSTIPNGKGPNFDCTVQSVIPLTDVSDAANLKMMQDAIKKMTPVGDTNVGDAIAWGLRILTPGEPFDETESGRLAVRRYMIILTDGANTYNVSSNTAGTVSRYGAHGYVKPFDTAQQNRIFMGTGVTPGTSEKSFSDALDSNMKKACDEAKSDGIILITLALDLDSNDVEEHQQISLLQECASPDAFNRSTPSNGTAPLSNDRPDPEKLFWNISSDQLEEVLAQITSDFKSMYISR</sequence>
<comment type="caution">
    <text evidence="3">The sequence shown here is derived from an EMBL/GenBank/DDBJ whole genome shotgun (WGS) entry which is preliminary data.</text>
</comment>
<dbReference type="AlphaFoldDB" id="A0A8J3GHR6"/>
<feature type="compositionally biased region" description="Polar residues" evidence="1">
    <location>
        <begin position="539"/>
        <end position="550"/>
    </location>
</feature>
<dbReference type="CDD" id="cd00198">
    <property type="entry name" value="vWFA"/>
    <property type="match status" value="1"/>
</dbReference>
<evidence type="ECO:0000256" key="1">
    <source>
        <dbReference type="SAM" id="MobiDB-lite"/>
    </source>
</evidence>
<name>A0A8J3GHR6_9HYPH</name>